<keyword evidence="4" id="KW-0732">Signal</keyword>
<proteinExistence type="predicted"/>
<dbReference type="GO" id="GO:0015293">
    <property type="term" value="F:symporter activity"/>
    <property type="evidence" value="ECO:0007669"/>
    <property type="project" value="InterPro"/>
</dbReference>
<feature type="chain" id="PRO_5015354341" description="Cation/H+ exchanger domain-containing protein" evidence="4">
    <location>
        <begin position="20"/>
        <end position="109"/>
    </location>
</feature>
<keyword evidence="6" id="KW-1185">Reference proteome</keyword>
<gene>
    <name evidence="5" type="ORF">MARPO_0078s0031</name>
</gene>
<dbReference type="OrthoDB" id="5877963at2759"/>
<evidence type="ECO:0000256" key="2">
    <source>
        <dbReference type="ARBA" id="ARBA00022989"/>
    </source>
</evidence>
<feature type="signal peptide" evidence="4">
    <location>
        <begin position="1"/>
        <end position="19"/>
    </location>
</feature>
<keyword evidence="1" id="KW-0812">Transmembrane</keyword>
<accession>A0A2R6WLA5</accession>
<dbReference type="InterPro" id="IPR036458">
    <property type="entry name" value="Na:dicarbo_symporter_sf"/>
</dbReference>
<evidence type="ECO:0000313" key="5">
    <source>
        <dbReference type="EMBL" id="PTQ34621.1"/>
    </source>
</evidence>
<organism evidence="5 6">
    <name type="scientific">Marchantia polymorpha</name>
    <name type="common">Common liverwort</name>
    <name type="synonym">Marchantia aquatica</name>
    <dbReference type="NCBI Taxonomy" id="3197"/>
    <lineage>
        <taxon>Eukaryota</taxon>
        <taxon>Viridiplantae</taxon>
        <taxon>Streptophyta</taxon>
        <taxon>Embryophyta</taxon>
        <taxon>Marchantiophyta</taxon>
        <taxon>Marchantiopsida</taxon>
        <taxon>Marchantiidae</taxon>
        <taxon>Marchantiales</taxon>
        <taxon>Marchantiaceae</taxon>
        <taxon>Marchantia</taxon>
    </lineage>
</organism>
<evidence type="ECO:0000313" key="6">
    <source>
        <dbReference type="Proteomes" id="UP000244005"/>
    </source>
</evidence>
<dbReference type="Proteomes" id="UP000244005">
    <property type="component" value="Unassembled WGS sequence"/>
</dbReference>
<dbReference type="EMBL" id="KZ772750">
    <property type="protein sequence ID" value="PTQ34621.1"/>
    <property type="molecule type" value="Genomic_DNA"/>
</dbReference>
<evidence type="ECO:0000256" key="1">
    <source>
        <dbReference type="ARBA" id="ARBA00022692"/>
    </source>
</evidence>
<reference evidence="6" key="1">
    <citation type="journal article" date="2017" name="Cell">
        <title>Insights into land plant evolution garnered from the Marchantia polymorpha genome.</title>
        <authorList>
            <person name="Bowman J.L."/>
            <person name="Kohchi T."/>
            <person name="Yamato K.T."/>
            <person name="Jenkins J."/>
            <person name="Shu S."/>
            <person name="Ishizaki K."/>
            <person name="Yamaoka S."/>
            <person name="Nishihama R."/>
            <person name="Nakamura Y."/>
            <person name="Berger F."/>
            <person name="Adam C."/>
            <person name="Aki S.S."/>
            <person name="Althoff F."/>
            <person name="Araki T."/>
            <person name="Arteaga-Vazquez M.A."/>
            <person name="Balasubrmanian S."/>
            <person name="Barry K."/>
            <person name="Bauer D."/>
            <person name="Boehm C.R."/>
            <person name="Briginshaw L."/>
            <person name="Caballero-Perez J."/>
            <person name="Catarino B."/>
            <person name="Chen F."/>
            <person name="Chiyoda S."/>
            <person name="Chovatia M."/>
            <person name="Davies K.M."/>
            <person name="Delmans M."/>
            <person name="Demura T."/>
            <person name="Dierschke T."/>
            <person name="Dolan L."/>
            <person name="Dorantes-Acosta A.E."/>
            <person name="Eklund D.M."/>
            <person name="Florent S.N."/>
            <person name="Flores-Sandoval E."/>
            <person name="Fujiyama A."/>
            <person name="Fukuzawa H."/>
            <person name="Galik B."/>
            <person name="Grimanelli D."/>
            <person name="Grimwood J."/>
            <person name="Grossniklaus U."/>
            <person name="Hamada T."/>
            <person name="Haseloff J."/>
            <person name="Hetherington A.J."/>
            <person name="Higo A."/>
            <person name="Hirakawa Y."/>
            <person name="Hundley H.N."/>
            <person name="Ikeda Y."/>
            <person name="Inoue K."/>
            <person name="Inoue S.I."/>
            <person name="Ishida S."/>
            <person name="Jia Q."/>
            <person name="Kakita M."/>
            <person name="Kanazawa T."/>
            <person name="Kawai Y."/>
            <person name="Kawashima T."/>
            <person name="Kennedy M."/>
            <person name="Kinose K."/>
            <person name="Kinoshita T."/>
            <person name="Kohara Y."/>
            <person name="Koide E."/>
            <person name="Komatsu K."/>
            <person name="Kopischke S."/>
            <person name="Kubo M."/>
            <person name="Kyozuka J."/>
            <person name="Lagercrantz U."/>
            <person name="Lin S.S."/>
            <person name="Lindquist E."/>
            <person name="Lipzen A.M."/>
            <person name="Lu C.W."/>
            <person name="De Luna E."/>
            <person name="Martienssen R.A."/>
            <person name="Minamino N."/>
            <person name="Mizutani M."/>
            <person name="Mizutani M."/>
            <person name="Mochizuki N."/>
            <person name="Monte I."/>
            <person name="Mosher R."/>
            <person name="Nagasaki H."/>
            <person name="Nakagami H."/>
            <person name="Naramoto S."/>
            <person name="Nishitani K."/>
            <person name="Ohtani M."/>
            <person name="Okamoto T."/>
            <person name="Okumura M."/>
            <person name="Phillips J."/>
            <person name="Pollak B."/>
            <person name="Reinders A."/>
            <person name="Rovekamp M."/>
            <person name="Sano R."/>
            <person name="Sawa S."/>
            <person name="Schmid M.W."/>
            <person name="Shirakawa M."/>
            <person name="Solano R."/>
            <person name="Spunde A."/>
            <person name="Suetsugu N."/>
            <person name="Sugano S."/>
            <person name="Sugiyama A."/>
            <person name="Sun R."/>
            <person name="Suzuki Y."/>
            <person name="Takenaka M."/>
            <person name="Takezawa D."/>
            <person name="Tomogane H."/>
            <person name="Tsuzuki M."/>
            <person name="Ueda T."/>
            <person name="Umeda M."/>
            <person name="Ward J.M."/>
            <person name="Watanabe Y."/>
            <person name="Yazaki K."/>
            <person name="Yokoyama R."/>
            <person name="Yoshitake Y."/>
            <person name="Yotsui I."/>
            <person name="Zachgo S."/>
            <person name="Schmutz J."/>
        </authorList>
    </citation>
    <scope>NUCLEOTIDE SEQUENCE [LARGE SCALE GENOMIC DNA]</scope>
    <source>
        <strain evidence="6">Tak-1</strain>
    </source>
</reference>
<evidence type="ECO:0000256" key="4">
    <source>
        <dbReference type="SAM" id="SignalP"/>
    </source>
</evidence>
<sequence>MAMLLVWTLLGLVVGLALGGGLHNLKVSHTAIVLLGYPGELMIRALQRFSLPLLTFALIQAGAEEWQDRRNAYYISRNQHVCGCFYRQFCSVHHQPWQNQTLRKERRRC</sequence>
<protein>
    <recommendedName>
        <fullName evidence="7">Cation/H+ exchanger domain-containing protein</fullName>
    </recommendedName>
</protein>
<dbReference type="Gene3D" id="1.10.3860.10">
    <property type="entry name" value="Sodium:dicarboxylate symporter"/>
    <property type="match status" value="1"/>
</dbReference>
<keyword evidence="2" id="KW-1133">Transmembrane helix</keyword>
<dbReference type="SUPFAM" id="SSF118215">
    <property type="entry name" value="Proton glutamate symport protein"/>
    <property type="match status" value="1"/>
</dbReference>
<dbReference type="Gramene" id="Mp5g00310.1">
    <property type="protein sequence ID" value="Mp5g00310.1.cds"/>
    <property type="gene ID" value="Mp5g00310"/>
</dbReference>
<dbReference type="AlphaFoldDB" id="A0A2R6WLA5"/>
<keyword evidence="3" id="KW-0472">Membrane</keyword>
<dbReference type="GO" id="GO:0016020">
    <property type="term" value="C:membrane"/>
    <property type="evidence" value="ECO:0007669"/>
    <property type="project" value="InterPro"/>
</dbReference>
<evidence type="ECO:0008006" key="7">
    <source>
        <dbReference type="Google" id="ProtNLM"/>
    </source>
</evidence>
<name>A0A2R6WLA5_MARPO</name>
<evidence type="ECO:0000256" key="3">
    <source>
        <dbReference type="ARBA" id="ARBA00023136"/>
    </source>
</evidence>